<keyword evidence="6" id="KW-0812">Transmembrane</keyword>
<dbReference type="InterPro" id="IPR005084">
    <property type="entry name" value="CBM6"/>
</dbReference>
<keyword evidence="4" id="KW-0624">Polysaccharide degradation</keyword>
<feature type="domain" description="CBM6" evidence="7">
    <location>
        <begin position="1309"/>
        <end position="1449"/>
    </location>
</feature>
<keyword evidence="2" id="KW-0136">Cellulose degradation</keyword>
<evidence type="ECO:0000256" key="2">
    <source>
        <dbReference type="ARBA" id="ARBA00023001"/>
    </source>
</evidence>
<dbReference type="SMART" id="SM00606">
    <property type="entry name" value="CBD_IV"/>
    <property type="match status" value="2"/>
</dbReference>
<dbReference type="Gene3D" id="1.20.1050.60">
    <property type="entry name" value="alpha-1,2-mannosidase"/>
    <property type="match status" value="1"/>
</dbReference>
<dbReference type="Pfam" id="PF03442">
    <property type="entry name" value="CBM_X2"/>
    <property type="match status" value="3"/>
</dbReference>
<evidence type="ECO:0000313" key="9">
    <source>
        <dbReference type="Proteomes" id="UP000273083"/>
    </source>
</evidence>
<dbReference type="Pfam" id="PF17678">
    <property type="entry name" value="Glyco_hydro_92N"/>
    <property type="match status" value="1"/>
</dbReference>
<keyword evidence="1" id="KW-0732">Signal</keyword>
<dbReference type="InterPro" id="IPR014718">
    <property type="entry name" value="GH-type_carb-bd"/>
</dbReference>
<evidence type="ECO:0000256" key="5">
    <source>
        <dbReference type="SAM" id="MobiDB-lite"/>
    </source>
</evidence>
<dbReference type="InterPro" id="IPR014756">
    <property type="entry name" value="Ig_E-set"/>
</dbReference>
<dbReference type="Pfam" id="PF07971">
    <property type="entry name" value="Glyco_hydro_92"/>
    <property type="match status" value="1"/>
</dbReference>
<dbReference type="SUPFAM" id="SSF49373">
    <property type="entry name" value="Invasin/intimin cell-adhesion fragments"/>
    <property type="match status" value="1"/>
</dbReference>
<dbReference type="InterPro" id="IPR005102">
    <property type="entry name" value="Carbo-bd_X2"/>
</dbReference>
<dbReference type="InterPro" id="IPR006584">
    <property type="entry name" value="Cellulose-bd_IV"/>
</dbReference>
<dbReference type="SUPFAM" id="SSF49785">
    <property type="entry name" value="Galactose-binding domain-like"/>
    <property type="match status" value="2"/>
</dbReference>
<name>A0A3N1XPR6_9FIRM</name>
<feature type="transmembrane region" description="Helical" evidence="6">
    <location>
        <begin position="41"/>
        <end position="63"/>
    </location>
</feature>
<dbReference type="PANTHER" id="PTHR12143">
    <property type="entry name" value="PEPTIDE N-GLYCANASE PNGASE -RELATED"/>
    <property type="match status" value="1"/>
</dbReference>
<dbReference type="InterPro" id="IPR013783">
    <property type="entry name" value="Ig-like_fold"/>
</dbReference>
<feature type="compositionally biased region" description="Polar residues" evidence="5">
    <location>
        <begin position="1755"/>
        <end position="1769"/>
    </location>
</feature>
<keyword evidence="3" id="KW-0119">Carbohydrate metabolism</keyword>
<dbReference type="InterPro" id="IPR008964">
    <property type="entry name" value="Invasin/intimin_cell_adhesion"/>
</dbReference>
<dbReference type="Proteomes" id="UP000273083">
    <property type="component" value="Unassembled WGS sequence"/>
</dbReference>
<evidence type="ECO:0000259" key="7">
    <source>
        <dbReference type="PROSITE" id="PS51175"/>
    </source>
</evidence>
<feature type="compositionally biased region" description="Low complexity" evidence="5">
    <location>
        <begin position="1744"/>
        <end position="1754"/>
    </location>
</feature>
<evidence type="ECO:0000256" key="4">
    <source>
        <dbReference type="ARBA" id="ARBA00023326"/>
    </source>
</evidence>
<dbReference type="SUPFAM" id="SSF81296">
    <property type="entry name" value="E set domains"/>
    <property type="match status" value="3"/>
</dbReference>
<dbReference type="GO" id="GO:0000224">
    <property type="term" value="F:peptide-N4-(N-acetyl-beta-glucosaminyl)asparagine amidase activity"/>
    <property type="evidence" value="ECO:0007669"/>
    <property type="project" value="TreeGrafter"/>
</dbReference>
<evidence type="ECO:0000256" key="3">
    <source>
        <dbReference type="ARBA" id="ARBA00023277"/>
    </source>
</evidence>
<dbReference type="GO" id="GO:0006516">
    <property type="term" value="P:glycoprotein catabolic process"/>
    <property type="evidence" value="ECO:0007669"/>
    <property type="project" value="TreeGrafter"/>
</dbReference>
<reference evidence="8 9" key="1">
    <citation type="submission" date="2018-11" db="EMBL/GenBank/DDBJ databases">
        <title>Genomic Encyclopedia of Type Strains, Phase IV (KMG-IV): sequencing the most valuable type-strain genomes for metagenomic binning, comparative biology and taxonomic classification.</title>
        <authorList>
            <person name="Goeker M."/>
        </authorList>
    </citation>
    <scope>NUCLEOTIDE SEQUENCE [LARGE SCALE GENOMIC DNA]</scope>
    <source>
        <strain evidence="8 9">DSM 26537</strain>
    </source>
</reference>
<comment type="caution">
    <text evidence="8">The sequence shown here is derived from an EMBL/GenBank/DDBJ whole genome shotgun (WGS) entry which is preliminary data.</text>
</comment>
<gene>
    <name evidence="8" type="ORF">EDD66_104251</name>
</gene>
<dbReference type="GO" id="GO:0030246">
    <property type="term" value="F:carbohydrate binding"/>
    <property type="evidence" value="ECO:0007669"/>
    <property type="project" value="InterPro"/>
</dbReference>
<dbReference type="InterPro" id="IPR041371">
    <property type="entry name" value="GH92_N"/>
</dbReference>
<dbReference type="Gene3D" id="2.60.40.1080">
    <property type="match status" value="1"/>
</dbReference>
<dbReference type="CDD" id="cd04084">
    <property type="entry name" value="CBM6_xylanase-like"/>
    <property type="match status" value="2"/>
</dbReference>
<dbReference type="PROSITE" id="PS51175">
    <property type="entry name" value="CBM6"/>
    <property type="match status" value="2"/>
</dbReference>
<dbReference type="InterPro" id="IPR008928">
    <property type="entry name" value="6-hairpin_glycosidase_sf"/>
</dbReference>
<dbReference type="Gene3D" id="2.70.98.10">
    <property type="match status" value="1"/>
</dbReference>
<dbReference type="PANTHER" id="PTHR12143:SF39">
    <property type="entry name" value="SECRETED PROTEIN"/>
    <property type="match status" value="1"/>
</dbReference>
<evidence type="ECO:0000256" key="6">
    <source>
        <dbReference type="SAM" id="Phobius"/>
    </source>
</evidence>
<dbReference type="Gene3D" id="2.60.120.260">
    <property type="entry name" value="Galactose-binding domain-like"/>
    <property type="match status" value="2"/>
</dbReference>
<dbReference type="Gene3D" id="2.60.40.10">
    <property type="entry name" value="Immunoglobulins"/>
    <property type="match status" value="3"/>
</dbReference>
<feature type="region of interest" description="Disordered" evidence="5">
    <location>
        <begin position="1744"/>
        <end position="1769"/>
    </location>
</feature>
<sequence length="2112" mass="232065">MKKVSGVKRLKKVVSMVGKNKVKNNLTSKKGDNMRKIKDRILAMVMIIPMLLPSLIINSQVIISRASQIETQSFEEDYTQYVDPFVGTDVDYGQLFPGSVTPNGLMKLSPDTYPHQTDDHAGYDYSKTQIAGFSHTRIEGVGGQGAGGDVLITPTYVQYSSKPAAASKAQKFSHDKEAAEPGYYSVELTPKTGTGTNYVDNSSIGNIKAELTSNTRTGYHKYTFPQDGKVSLIVDLNYTYHGTDIRNAIMEVEQLENTTAISGRFSGRNVSGHGKYTMYFYMETSQPATGVQTWLDSNIGNDIKREGNDIGAVLSFDALASTPIEVKVSISPVSSKQAKTDMYNGMSGWSFEEVRNGAKAEWNEILGKVKVENSTQSDPGDKLKKLFYTHLYHMFTTPVNATSTDNTFRATDLNVYKADDYTHYDSWTLWDDFRKYPMIGLILPEVYKDYIRSLANTMEYGIGTWGIETQTVPTVRTEHAVALLADGVAKGFDDVDNLDIAYNKSKEIADKTVNSAAESLGYIEGRVDKTVEFSYDDWAISLLADNLGKTEDYNKYLARSFFYKNLFKADAVTTTVNSIQKTFGLLWPKDSNGNWKTADPEKYGDNSLYQGTLWQYTWWDSNDVNGLLDLIGSKELMADQLKYLYGMHAPEDGKRMLHTNTNEIDLHTPYLFNFVGEPYNTQYWVRQIYTKQTWNRYSGTGEYNPPIKDYVYKLDPQGFLETMDEDAGTMAAMYVSAAMGLFPMAPGDTTFQVGTPFFEKITLDVGNGREFVIEANNVSSDNFYIQSATLNGESFDRTWVDYSEIIRGGTLKFEMGPTPSDWAKDGVTALSSSDMVDTSIYDKTDPLRYSATTIFESENNDGSIDQEVIISLQNTSATISGVNNEDLIAAGRVTVGNVPDGLTLKATKVNDTSIKLNFEGNSLNHRLSNSIGNLSLKLEDTLFSQPITSKRKEKNNIKIMFMDDSIQFSKDRLYESELNDGSVTDTVDINLTGSTTFNGSIGEDFILSNKVNLSNLPAGLTANVAKISDQKILLSISGNADIHNADIDNLVVSFNDSAFDGARACDINGSNYGGMKSLIIDFIGDWKERLVQIIDEGKLINPSDLTSLAYAKLQVELLNGQAVLDDADSTEDDYEDAYNKIYNLINNLVYSQNAFKQLEAESFTVWSGGKDLKTEGGKDSNNVNLNNIGGTYDGAWIGFEKLDFSNKEVATLSVRYVNNSGRCATDASMEIRLGSASGELLQTITLPETGNNWNNYVVKTVELINSEKLKGVVDIYFVLKGTGATGEGAGKVFIANIDWMKFNQANTYGIYQAENYSNWSAGSLKTESSSTSEGESLTNIGGTSDGAWISFEQLKFSGEGLGKVAIRYAANNGRCPDDTRIEVRLDSSTGELLDTIAIPPTAGNWNNYVVVEKNLQTSVKGLHNIYFVLRGTTNGSKPYIANIDWFKFSEGENLINSAVLDPDNISFDKLDPKDADTTIIWNDAASVTDITKDGISIGAEAYEVDGSVLTIKKEYLENQSIGSQILSVEFDKGDAATLIANISDSTVPTKNSATISPSSFDINIENAGAEDIEATITWNDATMVTDIKQEDMTIGADAYVVSGSALTISKDFIKDQTVGTHTLTVEFDEGNAAILTLKMIDSNQPEPEVISAVISPKTAVFDKYFRNMADVDTVITWNDAASITDIKDRGSSIGSENYSISGNVLTIKKEYLIRQPYGNLVLNIDFNVGDSEILAINIVNTTPSSPSPGSSSGSAPVNNEPQIAGNNNATGWDAITKDISAKSEGSSVNIDMKNHTIIKKEILAVLKGKDITTEFQMNGYKWIINGKDITKDELNNIDLGVTFKENILPETVVDAIGKNSKAKQIQLVHNGEFGFNGKLELNLRKENNGLVANLFYFNPVKKELILQDVTKVDKNGNVSLNFNHASDYVIIMENKVLLEKEVANMTVKPLKTLYLGGTTGKSTFVNVELPEVISRAVEQGLSNIKITYTSSNKKIATVEKSGKITAKGTGTATIKTTITIDGIKKTFSNKVKVTKAYIKFTKAATSMKLGETFVFAVECYGFNQSDVIYTTTARSRVAIAKKSGKAIAKSKGIDYVVATCDTLKKKTKVIVK</sequence>
<accession>A0A3N1XPR6</accession>
<dbReference type="GO" id="GO:0030245">
    <property type="term" value="P:cellulose catabolic process"/>
    <property type="evidence" value="ECO:0007669"/>
    <property type="project" value="UniProtKB-KW"/>
</dbReference>
<dbReference type="NCBIfam" id="TIGR01180">
    <property type="entry name" value="aman2_put"/>
    <property type="match status" value="1"/>
</dbReference>
<dbReference type="OrthoDB" id="2081414at2"/>
<feature type="domain" description="CBM6" evidence="7">
    <location>
        <begin position="1156"/>
        <end position="1303"/>
    </location>
</feature>
<dbReference type="GO" id="GO:0005829">
    <property type="term" value="C:cytosol"/>
    <property type="evidence" value="ECO:0007669"/>
    <property type="project" value="TreeGrafter"/>
</dbReference>
<dbReference type="InterPro" id="IPR012939">
    <property type="entry name" value="Glyco_hydro_92"/>
</dbReference>
<dbReference type="EMBL" id="RJVG01000004">
    <property type="protein sequence ID" value="ROR28664.1"/>
    <property type="molecule type" value="Genomic_DNA"/>
</dbReference>
<evidence type="ECO:0000313" key="8">
    <source>
        <dbReference type="EMBL" id="ROR28664.1"/>
    </source>
</evidence>
<dbReference type="Gene3D" id="1.20.1610.10">
    <property type="entry name" value="alpha-1,2-mannosidases domains"/>
    <property type="match status" value="1"/>
</dbReference>
<dbReference type="InterPro" id="IPR008979">
    <property type="entry name" value="Galactose-bd-like_sf"/>
</dbReference>
<dbReference type="InterPro" id="IPR005887">
    <property type="entry name" value="GH92_a_mannosidase_put"/>
</dbReference>
<dbReference type="Gene3D" id="3.30.2080.10">
    <property type="entry name" value="GH92 mannosidase domain"/>
    <property type="match status" value="1"/>
</dbReference>
<dbReference type="SUPFAM" id="SSF48208">
    <property type="entry name" value="Six-hairpin glycosidases"/>
    <property type="match status" value="1"/>
</dbReference>
<dbReference type="InterPro" id="IPR050883">
    <property type="entry name" value="PNGase"/>
</dbReference>
<evidence type="ECO:0000256" key="1">
    <source>
        <dbReference type="ARBA" id="ARBA00022729"/>
    </source>
</evidence>
<keyword evidence="6" id="KW-1133">Transmembrane helix</keyword>
<dbReference type="RefSeq" id="WP_123609159.1">
    <property type="nucleotide sequence ID" value="NZ_RJVG01000004.1"/>
</dbReference>
<proteinExistence type="predicted"/>
<protein>
    <submittedName>
        <fullName evidence="8">Putative alpha-1,2-mannosidase</fullName>
    </submittedName>
</protein>
<keyword evidence="6" id="KW-0472">Membrane</keyword>
<dbReference type="Pfam" id="PF03422">
    <property type="entry name" value="CBM_6"/>
    <property type="match status" value="2"/>
</dbReference>
<organism evidence="8 9">
    <name type="scientific">Mobilisporobacter senegalensis</name>
    <dbReference type="NCBI Taxonomy" id="1329262"/>
    <lineage>
        <taxon>Bacteria</taxon>
        <taxon>Bacillati</taxon>
        <taxon>Bacillota</taxon>
        <taxon>Clostridia</taxon>
        <taxon>Lachnospirales</taxon>
        <taxon>Lachnospiraceae</taxon>
        <taxon>Mobilisporobacter</taxon>
    </lineage>
</organism>
<keyword evidence="9" id="KW-1185">Reference proteome</keyword>